<keyword evidence="4" id="KW-0238">DNA-binding</keyword>
<dbReference type="GO" id="GO:0005634">
    <property type="term" value="C:nucleus"/>
    <property type="evidence" value="ECO:0007669"/>
    <property type="project" value="TreeGrafter"/>
</dbReference>
<dbReference type="GO" id="GO:0008270">
    <property type="term" value="F:zinc ion binding"/>
    <property type="evidence" value="ECO:0007669"/>
    <property type="project" value="InterPro"/>
</dbReference>
<dbReference type="Pfam" id="PF06127">
    <property type="entry name" value="Mpo1-like"/>
    <property type="match status" value="1"/>
</dbReference>
<evidence type="ECO:0000256" key="1">
    <source>
        <dbReference type="ARBA" id="ARBA00022723"/>
    </source>
</evidence>
<keyword evidence="5" id="KW-0804">Transcription</keyword>
<dbReference type="InterPro" id="IPR051430">
    <property type="entry name" value="Fungal_TF_Env_Response"/>
</dbReference>
<dbReference type="InterPro" id="IPR007219">
    <property type="entry name" value="XnlR_reg_dom"/>
</dbReference>
<dbReference type="GO" id="GO:0001228">
    <property type="term" value="F:DNA-binding transcription activator activity, RNA polymerase II-specific"/>
    <property type="evidence" value="ECO:0007669"/>
    <property type="project" value="TreeGrafter"/>
</dbReference>
<dbReference type="CDD" id="cd00067">
    <property type="entry name" value="GAL4"/>
    <property type="match status" value="1"/>
</dbReference>
<feature type="compositionally biased region" description="Basic and acidic residues" evidence="7">
    <location>
        <begin position="691"/>
        <end position="708"/>
    </location>
</feature>
<feature type="compositionally biased region" description="Low complexity" evidence="7">
    <location>
        <begin position="1407"/>
        <end position="1423"/>
    </location>
</feature>
<dbReference type="InterPro" id="IPR009305">
    <property type="entry name" value="Mpo1-like"/>
</dbReference>
<feature type="compositionally biased region" description="Low complexity" evidence="7">
    <location>
        <begin position="1384"/>
        <end position="1394"/>
    </location>
</feature>
<dbReference type="SMART" id="SM00066">
    <property type="entry name" value="GAL4"/>
    <property type="match status" value="1"/>
</dbReference>
<keyword evidence="1" id="KW-0479">Metal-binding</keyword>
<keyword evidence="10" id="KW-1185">Reference proteome</keyword>
<dbReference type="SUPFAM" id="SSF57701">
    <property type="entry name" value="Zn2/Cys6 DNA-binding domain"/>
    <property type="match status" value="1"/>
</dbReference>
<feature type="compositionally biased region" description="Low complexity" evidence="7">
    <location>
        <begin position="662"/>
        <end position="681"/>
    </location>
</feature>
<evidence type="ECO:0000256" key="4">
    <source>
        <dbReference type="ARBA" id="ARBA00023125"/>
    </source>
</evidence>
<dbReference type="PROSITE" id="PS00463">
    <property type="entry name" value="ZN2_CY6_FUNGAL_1"/>
    <property type="match status" value="1"/>
</dbReference>
<keyword evidence="3" id="KW-0805">Transcription regulation</keyword>
<comment type="caution">
    <text evidence="9">The sequence shown here is derived from an EMBL/GenBank/DDBJ whole genome shotgun (WGS) entry which is preliminary data.</text>
</comment>
<organism evidence="9 10">
    <name type="scientific">Carpinus fangiana</name>
    <dbReference type="NCBI Taxonomy" id="176857"/>
    <lineage>
        <taxon>Eukaryota</taxon>
        <taxon>Viridiplantae</taxon>
        <taxon>Streptophyta</taxon>
        <taxon>Embryophyta</taxon>
        <taxon>Tracheophyta</taxon>
        <taxon>Spermatophyta</taxon>
        <taxon>Magnoliopsida</taxon>
        <taxon>eudicotyledons</taxon>
        <taxon>Gunneridae</taxon>
        <taxon>Pentapetalae</taxon>
        <taxon>rosids</taxon>
        <taxon>fabids</taxon>
        <taxon>Fagales</taxon>
        <taxon>Betulaceae</taxon>
        <taxon>Carpinus</taxon>
    </lineage>
</organism>
<accession>A0A5N6KXD6</accession>
<evidence type="ECO:0000256" key="6">
    <source>
        <dbReference type="ARBA" id="ARBA00023242"/>
    </source>
</evidence>
<evidence type="ECO:0000313" key="10">
    <source>
        <dbReference type="Proteomes" id="UP000327013"/>
    </source>
</evidence>
<dbReference type="Pfam" id="PF00172">
    <property type="entry name" value="Zn_clus"/>
    <property type="match status" value="1"/>
</dbReference>
<dbReference type="PANTHER" id="PTHR31944:SF131">
    <property type="entry name" value="HEME-RESPONSIVE ZINC FINGER TRANSCRIPTION FACTOR HAP1"/>
    <property type="match status" value="1"/>
</dbReference>
<proteinExistence type="predicted"/>
<keyword evidence="6" id="KW-0539">Nucleus</keyword>
<dbReference type="Pfam" id="PF04082">
    <property type="entry name" value="Fungal_trans"/>
    <property type="match status" value="1"/>
</dbReference>
<feature type="region of interest" description="Disordered" evidence="7">
    <location>
        <begin position="658"/>
        <end position="711"/>
    </location>
</feature>
<evidence type="ECO:0000256" key="3">
    <source>
        <dbReference type="ARBA" id="ARBA00023015"/>
    </source>
</evidence>
<feature type="compositionally biased region" description="Polar residues" evidence="7">
    <location>
        <begin position="29"/>
        <end position="48"/>
    </location>
</feature>
<feature type="region of interest" description="Disordered" evidence="7">
    <location>
        <begin position="29"/>
        <end position="54"/>
    </location>
</feature>
<evidence type="ECO:0000256" key="5">
    <source>
        <dbReference type="ARBA" id="ARBA00023163"/>
    </source>
</evidence>
<name>A0A5N6KXD6_9ROSI</name>
<dbReference type="Gene3D" id="4.10.240.10">
    <property type="entry name" value="Zn(2)-C6 fungal-type DNA-binding domain"/>
    <property type="match status" value="1"/>
</dbReference>
<dbReference type="GO" id="GO:0000978">
    <property type="term" value="F:RNA polymerase II cis-regulatory region sequence-specific DNA binding"/>
    <property type="evidence" value="ECO:0007669"/>
    <property type="project" value="TreeGrafter"/>
</dbReference>
<dbReference type="InterPro" id="IPR036864">
    <property type="entry name" value="Zn2-C6_fun-type_DNA-bd_sf"/>
</dbReference>
<dbReference type="OrthoDB" id="762982at2759"/>
<feature type="region of interest" description="Disordered" evidence="7">
    <location>
        <begin position="620"/>
        <end position="644"/>
    </location>
</feature>
<keyword evidence="2" id="KW-0862">Zinc</keyword>
<dbReference type="PANTHER" id="PTHR31944">
    <property type="entry name" value="HEME-RESPONSIVE ZINC FINGER TRANSCRIPTION FACTOR HAP1"/>
    <property type="match status" value="1"/>
</dbReference>
<feature type="domain" description="Zn(2)-C6 fungal-type" evidence="8">
    <location>
        <begin position="592"/>
        <end position="623"/>
    </location>
</feature>
<feature type="region of interest" description="Disordered" evidence="7">
    <location>
        <begin position="1384"/>
        <end position="1445"/>
    </location>
</feature>
<protein>
    <recommendedName>
        <fullName evidence="8">Zn(2)-C6 fungal-type domain-containing protein</fullName>
    </recommendedName>
</protein>
<dbReference type="EMBL" id="VIBQ01000016">
    <property type="protein sequence ID" value="KAB8356457.1"/>
    <property type="molecule type" value="Genomic_DNA"/>
</dbReference>
<evidence type="ECO:0000313" key="9">
    <source>
        <dbReference type="EMBL" id="KAB8356457.1"/>
    </source>
</evidence>
<feature type="region of interest" description="Disordered" evidence="7">
    <location>
        <begin position="401"/>
        <end position="427"/>
    </location>
</feature>
<dbReference type="GO" id="GO:0006351">
    <property type="term" value="P:DNA-templated transcription"/>
    <property type="evidence" value="ECO:0007669"/>
    <property type="project" value="InterPro"/>
</dbReference>
<dbReference type="InterPro" id="IPR001138">
    <property type="entry name" value="Zn2Cys6_DnaBD"/>
</dbReference>
<dbReference type="SMART" id="SM00906">
    <property type="entry name" value="Fungal_trans"/>
    <property type="match status" value="1"/>
</dbReference>
<reference evidence="9 10" key="1">
    <citation type="submission" date="2019-06" db="EMBL/GenBank/DDBJ databases">
        <title>A chromosomal-level reference genome of Carpinus fangiana (Coryloideae, Betulaceae).</title>
        <authorList>
            <person name="Yang X."/>
            <person name="Wang Z."/>
            <person name="Zhang L."/>
            <person name="Hao G."/>
            <person name="Liu J."/>
            <person name="Yang Y."/>
        </authorList>
    </citation>
    <scope>NUCLEOTIDE SEQUENCE [LARGE SCALE GENOMIC DNA]</scope>
    <source>
        <strain evidence="9">Cfa_2016G</strain>
        <tissue evidence="9">Leaf</tissue>
    </source>
</reference>
<evidence type="ECO:0000256" key="2">
    <source>
        <dbReference type="ARBA" id="ARBA00022833"/>
    </source>
</evidence>
<dbReference type="Proteomes" id="UP000327013">
    <property type="component" value="Unassembled WGS sequence"/>
</dbReference>
<evidence type="ECO:0000256" key="7">
    <source>
        <dbReference type="SAM" id="MobiDB-lite"/>
    </source>
</evidence>
<sequence>MGVGLAGGPSASVLDPRCRLSGSWIAQESGSTLSQSQQKRQCSSGQSHGSRKSNAAAARKPYYFALEGLPDDGAVCNVVFSEAAAGDDAAIGDVGNVNDAYYVVVVVERALHLVMQLVRQDLAGMGAEEGRVQRDGALERHDEEHDASQPAMLSTYAIPTLHLQAGSGARVGNSASRDFEKCGCRNNVLPEEAGRLRQVNVAIHITCVPLILFTSFLLATNSPAVPLPSALTIPNLPLNLGTASALLYSTLYILMEPVAGGLVAPLLLGGTAYSNHLTSTYGATANYWAIALHVVSWVAQFVGHGIFEGRAPALLDNLVQALFLAPLFVWLEVLFALGYRPELKKRMDVSVRKELENVQKQKQQKVNGKTANGKAHLRSHAASISFGRTASRECAQKLDTSPVAGFNGEDEAQRRRSVLTPPPHPLRDDETVIGKLLHVSAPAQLGATSIPSVVAAALPQCALLFPLQSAIQPYPSHHHPPPPPAHSQFLLDAALICSAHAITASASSRDSISSSPTATLRGCRYELRVATWGPFSWTPGLGLTRQHQRPLDWRNHNVTIKAIQLEQSSHTLETVGSRHRRHAIRRNRVPLSCGPCRHRKLKCNRAHPCDNCTRRGDLQSCTYATPGNRKRNSSSGGSSSPDEMQNRIDRLENLVLSLMTNGGPPSAGPAAAAAQAALSASRSPTSMGTHPSHDFDQQDQDMDLKDGREEDSEVEQMSRSIGVMKVQNDRQFFASEAHWWAILSDIAEVKSYFAEHKKQYEEQVRKVAASKPGANAPGLAMFFKGVSKIEQHEILENFPQRPIANALIMRYFDTENPAARIVHRPTFKRQYEKHWSNPQATSIPWLGMCFAMMSLAMQSYHNAGDEPEELKGKSWHEALRYLDITAQCLVTSDFTQPTHFMIETLCLYMQAENNRSLDAQTGMWILSGIICRMALRMGLHRDPAPYAALSAYQGEMRRRIWTFIRCADTFLSFQTGLPGIVRSVDTDTSLPANVYDEEFTEDSKSIPQPRPLSEITPVSYMIAQSQYVLLLGKIMESTNALVPFQYDAVMALDAELQEASENVPQQLRLQSREDSTLDSASILMQRYMVNLLHNKCQLVLHRKFLSRARESSRFAYSRRTCVDAALAILAHQAVLHTECQPGGRLASVTWSSSSAMTLSDFLLAAMMLSLDLYHTAQAEASGQTSGEMYTWALERRETIFSALERAVTIWEALKDQSMEAYKASAVLRVMIEKLKNHAALRAQLSNNFSFQRSGGGVAPDGNVVAAEHSAAMTLGMMSTGGMTPNALSMFDRGYMGPRTGMTPQPPGSGGVVGNGGDAMGPVDAQNPFSNMFGAGMGGFQGMEMPGLNLDWDAWDTFVQGTGLEGGAFQGLTPGASGNMLFDPALTDATAPAPDNVKTVPTTQQSTPSFASGPATGSSTSGISPGSGPGDNGGARSTYPPYPPGM</sequence>
<dbReference type="CDD" id="cd12148">
    <property type="entry name" value="fungal_TF_MHR"/>
    <property type="match status" value="1"/>
</dbReference>
<evidence type="ECO:0000259" key="8">
    <source>
        <dbReference type="PROSITE" id="PS50048"/>
    </source>
</evidence>
<dbReference type="PROSITE" id="PS50048">
    <property type="entry name" value="ZN2_CY6_FUNGAL_2"/>
    <property type="match status" value="1"/>
</dbReference>
<gene>
    <name evidence="9" type="ORF">FH972_024040</name>
</gene>